<proteinExistence type="inferred from homology"/>
<evidence type="ECO:0000313" key="10">
    <source>
        <dbReference type="EMBL" id="PST39677.1"/>
    </source>
</evidence>
<evidence type="ECO:0000256" key="3">
    <source>
        <dbReference type="ARBA" id="ARBA00022679"/>
    </source>
</evidence>
<dbReference type="GO" id="GO:0000428">
    <property type="term" value="C:DNA-directed RNA polymerase complex"/>
    <property type="evidence" value="ECO:0007669"/>
    <property type="project" value="UniProtKB-KW"/>
</dbReference>
<gene>
    <name evidence="10" type="primary">rpoE</name>
    <name evidence="10" type="ORF">C7U55_09320</name>
    <name evidence="9" type="ORF">LJD69_08080</name>
</gene>
<feature type="compositionally biased region" description="Acidic residues" evidence="7">
    <location>
        <begin position="86"/>
        <end position="110"/>
    </location>
</feature>
<dbReference type="EMBL" id="JAJDKZ010000020">
    <property type="protein sequence ID" value="MCB8610549.1"/>
    <property type="molecule type" value="Genomic_DNA"/>
</dbReference>
<accession>A0A2T3FWL5</accession>
<reference evidence="9" key="3">
    <citation type="submission" date="2021-10" db="EMBL/GenBank/DDBJ databases">
        <title>Collection of gut derived symbiotic bacterial strains cultured from healthy donors.</title>
        <authorList>
            <person name="Lin H."/>
            <person name="Littmann E."/>
            <person name="Kohout C."/>
            <person name="Pamer E.G."/>
        </authorList>
    </citation>
    <scope>NUCLEOTIDE SEQUENCE</scope>
    <source>
        <strain evidence="9">DFI.4.48</strain>
    </source>
</reference>
<dbReference type="EMBL" id="PYLP01000012">
    <property type="protein sequence ID" value="PST39677.1"/>
    <property type="molecule type" value="Genomic_DNA"/>
</dbReference>
<comment type="similarity">
    <text evidence="1">Belongs to the RpoE family.</text>
</comment>
<dbReference type="Pfam" id="PF05066">
    <property type="entry name" value="HARE-HTH"/>
    <property type="match status" value="1"/>
</dbReference>
<organism evidence="10 11">
    <name type="scientific">Faecalibacillus faecis</name>
    <dbReference type="NCBI Taxonomy" id="1982628"/>
    <lineage>
        <taxon>Bacteria</taxon>
        <taxon>Bacillati</taxon>
        <taxon>Bacillota</taxon>
        <taxon>Erysipelotrichia</taxon>
        <taxon>Erysipelotrichales</taxon>
        <taxon>Coprobacillaceae</taxon>
        <taxon>Faecalibacillus</taxon>
    </lineage>
</organism>
<dbReference type="GO" id="GO:0016779">
    <property type="term" value="F:nucleotidyltransferase activity"/>
    <property type="evidence" value="ECO:0007669"/>
    <property type="project" value="UniProtKB-KW"/>
</dbReference>
<dbReference type="Proteomes" id="UP000241201">
    <property type="component" value="Unassembled WGS sequence"/>
</dbReference>
<dbReference type="GO" id="GO:0006351">
    <property type="term" value="P:DNA-templated transcription"/>
    <property type="evidence" value="ECO:0007669"/>
    <property type="project" value="InterPro"/>
</dbReference>
<protein>
    <recommendedName>
        <fullName evidence="6">RNAP delta factor</fullName>
    </recommendedName>
</protein>
<keyword evidence="3 9" id="KW-0808">Transferase</keyword>
<reference evidence="11" key="1">
    <citation type="submission" date="2018-03" db="EMBL/GenBank/DDBJ databases">
        <title>Lachnoclostridium SNUG30370 gen.nov., sp.nov., isolated from human faeces.</title>
        <authorList>
            <person name="Seo B."/>
            <person name="Jeon K."/>
            <person name="Ko G."/>
        </authorList>
    </citation>
    <scope>NUCLEOTIDE SEQUENCE [LARGE SCALE GENOMIC DNA]</scope>
    <source>
        <strain evidence="11">SNUG30370</strain>
    </source>
</reference>
<dbReference type="InterPro" id="IPR038087">
    <property type="entry name" value="RNAP_delta_N_dom_sf"/>
</dbReference>
<dbReference type="RefSeq" id="WP_032089633.1">
    <property type="nucleotide sequence ID" value="NZ_DBGCOW010000083.1"/>
</dbReference>
<keyword evidence="11" id="KW-1185">Reference proteome</keyword>
<dbReference type="Gene3D" id="1.10.10.1250">
    <property type="entry name" value="RNA polymerase, subunit delta, N-terminal domain"/>
    <property type="match status" value="1"/>
</dbReference>
<evidence type="ECO:0000313" key="11">
    <source>
        <dbReference type="Proteomes" id="UP000241201"/>
    </source>
</evidence>
<name>A0A2T3FWL5_9FIRM</name>
<dbReference type="PROSITE" id="PS51913">
    <property type="entry name" value="HTH_HARE"/>
    <property type="match status" value="1"/>
</dbReference>
<reference evidence="10" key="2">
    <citation type="journal article" date="2019" name="Int. J. Syst. Evol. Microbiol.">
        <title>Faecalibacillus intestinalis gen. nov., sp. nov. and Faecalibacillus faecis sp. nov., isolated from human faeces.</title>
        <authorList>
            <person name="Seo B."/>
            <person name="Jeon K."/>
            <person name="Baek I."/>
            <person name="Lee Y.M."/>
            <person name="Baek K."/>
            <person name="Ko G."/>
        </authorList>
    </citation>
    <scope>NUCLEOTIDE SEQUENCE</scope>
    <source>
        <strain evidence="10">SNUG30370</strain>
    </source>
</reference>
<feature type="region of interest" description="Disordered" evidence="7">
    <location>
        <begin position="85"/>
        <end position="110"/>
    </location>
</feature>
<evidence type="ECO:0000256" key="6">
    <source>
        <dbReference type="ARBA" id="ARBA00031937"/>
    </source>
</evidence>
<evidence type="ECO:0000259" key="8">
    <source>
        <dbReference type="PROSITE" id="PS51913"/>
    </source>
</evidence>
<keyword evidence="2 10" id="KW-0240">DNA-directed RNA polymerase</keyword>
<evidence type="ECO:0000256" key="7">
    <source>
        <dbReference type="SAM" id="MobiDB-lite"/>
    </source>
</evidence>
<evidence type="ECO:0000256" key="2">
    <source>
        <dbReference type="ARBA" id="ARBA00022478"/>
    </source>
</evidence>
<keyword evidence="4 9" id="KW-0548">Nucleotidyltransferase</keyword>
<comment type="caution">
    <text evidence="10">The sequence shown here is derived from an EMBL/GenBank/DDBJ whole genome shotgun (WGS) entry which is preliminary data.</text>
</comment>
<evidence type="ECO:0000313" key="9">
    <source>
        <dbReference type="EMBL" id="MCB8610549.1"/>
    </source>
</evidence>
<dbReference type="GO" id="GO:0006355">
    <property type="term" value="P:regulation of DNA-templated transcription"/>
    <property type="evidence" value="ECO:0007669"/>
    <property type="project" value="InterPro"/>
</dbReference>
<keyword evidence="5" id="KW-0804">Transcription</keyword>
<dbReference type="AlphaFoldDB" id="A0A2T3FWL5"/>
<evidence type="ECO:0000256" key="4">
    <source>
        <dbReference type="ARBA" id="ARBA00022695"/>
    </source>
</evidence>
<evidence type="ECO:0000256" key="1">
    <source>
        <dbReference type="ARBA" id="ARBA00009828"/>
    </source>
</evidence>
<sequence>MDKNRSMVDVAYELMSKKKKAVNFYKLWQEVSEVKGFDEEEKNEKESLFYTNITLDGRFITVGENNWDLRSRHKFDEVHIDMNDIYTDEDEESEEVEDDVDSTIEDDYNN</sequence>
<dbReference type="GeneID" id="77471290"/>
<evidence type="ECO:0000256" key="5">
    <source>
        <dbReference type="ARBA" id="ARBA00023163"/>
    </source>
</evidence>
<dbReference type="InterPro" id="IPR007759">
    <property type="entry name" value="Asxl_HARE-HTH"/>
</dbReference>
<dbReference type="InterPro" id="IPR029757">
    <property type="entry name" value="RpoE"/>
</dbReference>
<feature type="domain" description="HTH HARE-type" evidence="8">
    <location>
        <begin position="5"/>
        <end position="72"/>
    </location>
</feature>
<dbReference type="NCBIfam" id="TIGR04567">
    <property type="entry name" value="RNAP_delt_lowGC"/>
    <property type="match status" value="1"/>
</dbReference>
<dbReference type="Proteomes" id="UP001198439">
    <property type="component" value="Unassembled WGS sequence"/>
</dbReference>